<evidence type="ECO:0000256" key="2">
    <source>
        <dbReference type="ARBA" id="ARBA00007863"/>
    </source>
</evidence>
<feature type="transmembrane region" description="Helical" evidence="8">
    <location>
        <begin position="274"/>
        <end position="293"/>
    </location>
</feature>
<dbReference type="SUPFAM" id="SSF103481">
    <property type="entry name" value="Multidrug resistance efflux transporter EmrE"/>
    <property type="match status" value="1"/>
</dbReference>
<sequence length="409" mass="45796">MATTTITIPPAANLSSKQETAYELDEKESSAHELSDKKSPELAEKESSANELSDKKSPPAYTQPSETNFYEKTWKEKLAFIFSLRFILILLLGQLLSFCITSTSVSTQKLSEDYNANIPTTQNLLNYILLCVAFTGITIWKLGFRGWVDVVFTRGWKCLVDVEGNYFVVKAYNYTTLLSASLLDAWSIPVVVALSLIFLKVRYHLSQYVGVLVCLAGLALLVKTDLDTGRINNDTEGAPNIGKGDLFCIIGATCYGMSNVGEEYFVRKFPLWEVVGQMGFWGTIITAIQLSILERQELHDTDWNSGMVGLIIAYSIAMFVLYSFTPLLFQLSSATFFNLSLLTSDFYTLLIGLRVFNLQMARLYPVAFVTTILGCVIYYVYPATQPRIIKEPDLEIVNSPSVEKDREVV</sequence>
<reference evidence="9" key="1">
    <citation type="submission" date="2021-06" db="EMBL/GenBank/DDBJ databases">
        <authorList>
            <person name="Kallberg Y."/>
            <person name="Tangrot J."/>
            <person name="Rosling A."/>
        </authorList>
    </citation>
    <scope>NUCLEOTIDE SEQUENCE</scope>
    <source>
        <strain evidence="9">FL130A</strain>
    </source>
</reference>
<feature type="transmembrane region" description="Helical" evidence="8">
    <location>
        <begin position="177"/>
        <end position="199"/>
    </location>
</feature>
<dbReference type="GO" id="GO:0016020">
    <property type="term" value="C:membrane"/>
    <property type="evidence" value="ECO:0007669"/>
    <property type="project" value="UniProtKB-SubCell"/>
</dbReference>
<evidence type="ECO:0000256" key="5">
    <source>
        <dbReference type="ARBA" id="ARBA00022989"/>
    </source>
</evidence>
<keyword evidence="3" id="KW-0813">Transport</keyword>
<gene>
    <name evidence="9" type="ORF">ALEPTO_LOCUS3616</name>
</gene>
<dbReference type="AlphaFoldDB" id="A0A9N8ZPX0"/>
<comment type="caution">
    <text evidence="9">The sequence shown here is derived from an EMBL/GenBank/DDBJ whole genome shotgun (WGS) entry which is preliminary data.</text>
</comment>
<feature type="transmembrane region" description="Helical" evidence="8">
    <location>
        <begin position="205"/>
        <end position="222"/>
    </location>
</feature>
<name>A0A9N8ZPX0_9GLOM</name>
<evidence type="ECO:0000256" key="4">
    <source>
        <dbReference type="ARBA" id="ARBA00022692"/>
    </source>
</evidence>
<keyword evidence="10" id="KW-1185">Reference proteome</keyword>
<dbReference type="Pfam" id="PF06027">
    <property type="entry name" value="SLC35F"/>
    <property type="match status" value="1"/>
</dbReference>
<dbReference type="InterPro" id="IPR052221">
    <property type="entry name" value="SLC35F_Transporter"/>
</dbReference>
<dbReference type="EMBL" id="CAJVPS010000692">
    <property type="protein sequence ID" value="CAG8503706.1"/>
    <property type="molecule type" value="Genomic_DNA"/>
</dbReference>
<feature type="compositionally biased region" description="Basic and acidic residues" evidence="7">
    <location>
        <begin position="27"/>
        <end position="57"/>
    </location>
</feature>
<evidence type="ECO:0000256" key="3">
    <source>
        <dbReference type="ARBA" id="ARBA00022448"/>
    </source>
</evidence>
<feature type="region of interest" description="Disordered" evidence="7">
    <location>
        <begin position="16"/>
        <end position="64"/>
    </location>
</feature>
<evidence type="ECO:0000256" key="1">
    <source>
        <dbReference type="ARBA" id="ARBA00004141"/>
    </source>
</evidence>
<dbReference type="OrthoDB" id="429955at2759"/>
<keyword evidence="5 8" id="KW-1133">Transmembrane helix</keyword>
<dbReference type="InterPro" id="IPR037185">
    <property type="entry name" value="EmrE-like"/>
</dbReference>
<comment type="similarity">
    <text evidence="2">Belongs to the SLC35F solute transporter family.</text>
</comment>
<feature type="transmembrane region" description="Helical" evidence="8">
    <location>
        <begin position="78"/>
        <end position="104"/>
    </location>
</feature>
<evidence type="ECO:0000313" key="9">
    <source>
        <dbReference type="EMBL" id="CAG8503706.1"/>
    </source>
</evidence>
<feature type="transmembrane region" description="Helical" evidence="8">
    <location>
        <begin position="362"/>
        <end position="381"/>
    </location>
</feature>
<protein>
    <submittedName>
        <fullName evidence="9">360_t:CDS:1</fullName>
    </submittedName>
</protein>
<keyword evidence="4 8" id="KW-0812">Transmembrane</keyword>
<proteinExistence type="inferred from homology"/>
<feature type="transmembrane region" description="Helical" evidence="8">
    <location>
        <begin position="305"/>
        <end position="324"/>
    </location>
</feature>
<dbReference type="GO" id="GO:0022857">
    <property type="term" value="F:transmembrane transporter activity"/>
    <property type="evidence" value="ECO:0007669"/>
    <property type="project" value="InterPro"/>
</dbReference>
<accession>A0A9N8ZPX0</accession>
<evidence type="ECO:0000256" key="6">
    <source>
        <dbReference type="ARBA" id="ARBA00023136"/>
    </source>
</evidence>
<evidence type="ECO:0000256" key="7">
    <source>
        <dbReference type="SAM" id="MobiDB-lite"/>
    </source>
</evidence>
<evidence type="ECO:0000313" key="10">
    <source>
        <dbReference type="Proteomes" id="UP000789508"/>
    </source>
</evidence>
<dbReference type="InterPro" id="IPR009262">
    <property type="entry name" value="SLC35_F1/F2/F6"/>
</dbReference>
<feature type="transmembrane region" description="Helical" evidence="8">
    <location>
        <begin position="336"/>
        <end position="356"/>
    </location>
</feature>
<dbReference type="PANTHER" id="PTHR14233:SF4">
    <property type="entry name" value="SOLUTE CARRIER FAMILY 35 MEMBER F2"/>
    <property type="match status" value="1"/>
</dbReference>
<comment type="subcellular location">
    <subcellularLocation>
        <location evidence="1">Membrane</location>
        <topology evidence="1">Multi-pass membrane protein</topology>
    </subcellularLocation>
</comment>
<keyword evidence="6 8" id="KW-0472">Membrane</keyword>
<organism evidence="9 10">
    <name type="scientific">Ambispora leptoticha</name>
    <dbReference type="NCBI Taxonomy" id="144679"/>
    <lineage>
        <taxon>Eukaryota</taxon>
        <taxon>Fungi</taxon>
        <taxon>Fungi incertae sedis</taxon>
        <taxon>Mucoromycota</taxon>
        <taxon>Glomeromycotina</taxon>
        <taxon>Glomeromycetes</taxon>
        <taxon>Archaeosporales</taxon>
        <taxon>Ambisporaceae</taxon>
        <taxon>Ambispora</taxon>
    </lineage>
</organism>
<evidence type="ECO:0000256" key="8">
    <source>
        <dbReference type="SAM" id="Phobius"/>
    </source>
</evidence>
<feature type="transmembrane region" description="Helical" evidence="8">
    <location>
        <begin position="124"/>
        <end position="144"/>
    </location>
</feature>
<dbReference type="PANTHER" id="PTHR14233">
    <property type="entry name" value="DUF914-RELATED"/>
    <property type="match status" value="1"/>
</dbReference>
<dbReference type="Proteomes" id="UP000789508">
    <property type="component" value="Unassembled WGS sequence"/>
</dbReference>